<dbReference type="EMBL" id="SFBL01000036">
    <property type="protein sequence ID" value="TRU28499.1"/>
    <property type="molecule type" value="Genomic_DNA"/>
</dbReference>
<comment type="caution">
    <text evidence="1">The sequence shown here is derived from an EMBL/GenBank/DDBJ whole genome shotgun (WGS) entry which is preliminary data.</text>
</comment>
<organism evidence="1 2">
    <name type="scientific">Microcystis aeruginosa Ma_SC_T_19800800_S464</name>
    <dbReference type="NCBI Taxonomy" id="2486257"/>
    <lineage>
        <taxon>Bacteria</taxon>
        <taxon>Bacillati</taxon>
        <taxon>Cyanobacteriota</taxon>
        <taxon>Cyanophyceae</taxon>
        <taxon>Oscillatoriophycideae</taxon>
        <taxon>Chroococcales</taxon>
        <taxon>Microcystaceae</taxon>
        <taxon>Microcystis</taxon>
    </lineage>
</organism>
<accession>A0A552E1X8</accession>
<evidence type="ECO:0000313" key="2">
    <source>
        <dbReference type="Proteomes" id="UP000319313"/>
    </source>
</evidence>
<reference evidence="1 2" key="1">
    <citation type="submission" date="2019-01" db="EMBL/GenBank/DDBJ databases">
        <title>Coherence of Microcystis species and biogeography revealed through population genomics.</title>
        <authorList>
            <person name="Perez-Carrascal O.M."/>
            <person name="Terrat Y."/>
            <person name="Giani A."/>
            <person name="Fortin N."/>
            <person name="Tromas N."/>
            <person name="Shapiro B.J."/>
        </authorList>
    </citation>
    <scope>NUCLEOTIDE SEQUENCE [LARGE SCALE GENOMIC DNA]</scope>
    <source>
        <strain evidence="1">Ma_SC_T_19800800_S464</strain>
    </source>
</reference>
<evidence type="ECO:0000313" key="1">
    <source>
        <dbReference type="EMBL" id="TRU28499.1"/>
    </source>
</evidence>
<dbReference type="AlphaFoldDB" id="A0A552E1X8"/>
<sequence>MIEYRRWDIDDGGNIRSLESWRNDFWSVLFAGRSLLELQLPQTYENFELVEAAFSGLIIRYMRPFSSGVRKRLDLSSNPNLSESDIESHKYFYSLRNWHIAHPVCKRETSSVFVGIKIGTSTHQVTSVSSGSSSIGVYSKEDLQRLISLCKTWLDWINAEHKKACQELESRARSMTSEELVDLPLGPREPTEDPTVKLEYLDTGKPHRYL</sequence>
<proteinExistence type="predicted"/>
<protein>
    <submittedName>
        <fullName evidence="1">Uncharacterized protein</fullName>
    </submittedName>
</protein>
<name>A0A552E1X8_MICAE</name>
<dbReference type="Proteomes" id="UP000319313">
    <property type="component" value="Unassembled WGS sequence"/>
</dbReference>
<gene>
    <name evidence="1" type="ORF">EWV81_04995</name>
</gene>